<dbReference type="Pfam" id="PF00579">
    <property type="entry name" value="tRNA-synt_1b"/>
    <property type="match status" value="1"/>
</dbReference>
<dbReference type="GO" id="GO:0004831">
    <property type="term" value="F:tyrosine-tRNA ligase activity"/>
    <property type="evidence" value="ECO:0007669"/>
    <property type="project" value="UniProtKB-EC"/>
</dbReference>
<evidence type="ECO:0000256" key="5">
    <source>
        <dbReference type="ARBA" id="ARBA00022741"/>
    </source>
</evidence>
<evidence type="ECO:0000256" key="6">
    <source>
        <dbReference type="ARBA" id="ARBA00022840"/>
    </source>
</evidence>
<evidence type="ECO:0000256" key="9">
    <source>
        <dbReference type="ARBA" id="ARBA00033323"/>
    </source>
</evidence>
<dbReference type="NCBIfam" id="NF006330">
    <property type="entry name" value="PRK08560.1"/>
    <property type="match status" value="1"/>
</dbReference>
<dbReference type="GO" id="GO:0006437">
    <property type="term" value="P:tyrosyl-tRNA aminoacylation"/>
    <property type="evidence" value="ECO:0007669"/>
    <property type="project" value="TreeGrafter"/>
</dbReference>
<comment type="function">
    <text evidence="1">Catalyzes the attachment of tyrosine to tRNA(Tyr) in a two-step reaction: tyrosine is first activated by ATP to form Tyr-AMP and then transferred to the acceptor end of tRNA(Tyr).</text>
</comment>
<evidence type="ECO:0000313" key="13">
    <source>
        <dbReference type="Proteomes" id="UP000590964"/>
    </source>
</evidence>
<dbReference type="FunFam" id="3.40.50.620:FF:000085">
    <property type="entry name" value="Tyrosine--tRNA ligase 1 cytoplasmic"/>
    <property type="match status" value="1"/>
</dbReference>
<evidence type="ECO:0000256" key="11">
    <source>
        <dbReference type="RuleBase" id="RU363036"/>
    </source>
</evidence>
<sequence length="358" mass="40936">MDLDSRLELVKQVGEEIITLEELRSLLETKAKPIAYDGFEPSGQLHIAQGILRTINVNKMLKAGVHFKMWVADWFGWMNNKLGGDLEKIRVAGEYMVEVWKAAGMKTERVDFLWSKDVMADDEYWKKVVQIARNSTVQRIVRCSQIMGRKESEQLSAAQIFYPCMQCADIFHLKADITQLGMDQRKVNILAREVGPKLGFWKPVVVSHHMLMGLGEPKTDVTDAAERAIELKMSKSKPETAIFMTDTAEDVKRKIGKAYCPEKKVDENPIMEYYKHIVFEKFPAVEIKRPEKFGGNLNVESYGQLEKLYGEGKIHPMDLKGTAAEKLNELIEPVRLHFATNARAKNLLEQLRSFDVTR</sequence>
<dbReference type="PIRSF" id="PIRSF006588">
    <property type="entry name" value="TyrRS_arch_euk"/>
    <property type="match status" value="1"/>
</dbReference>
<comment type="similarity">
    <text evidence="2 11">Belongs to the class-I aminoacyl-tRNA synthetase family.</text>
</comment>
<protein>
    <recommendedName>
        <fullName evidence="3">tyrosine--tRNA ligase</fullName>
        <ecNumber evidence="3">6.1.1.1</ecNumber>
    </recommendedName>
    <alternativeName>
        <fullName evidence="9">Tyrosyl-tRNA synthetase</fullName>
    </alternativeName>
</protein>
<keyword evidence="6 11" id="KW-0067">ATP-binding</keyword>
<evidence type="ECO:0000256" key="10">
    <source>
        <dbReference type="ARBA" id="ARBA00048248"/>
    </source>
</evidence>
<keyword evidence="8 11" id="KW-0030">Aminoacyl-tRNA synthetase</keyword>
<evidence type="ECO:0000313" key="12">
    <source>
        <dbReference type="EMBL" id="HIH21618.1"/>
    </source>
</evidence>
<evidence type="ECO:0000256" key="2">
    <source>
        <dbReference type="ARBA" id="ARBA00005594"/>
    </source>
</evidence>
<organism evidence="12 13">
    <name type="scientific">Candidatus Iainarchaeum sp</name>
    <dbReference type="NCBI Taxonomy" id="3101447"/>
    <lineage>
        <taxon>Archaea</taxon>
        <taxon>Candidatus Iainarchaeota</taxon>
        <taxon>Candidatus Iainarchaeia</taxon>
        <taxon>Candidatus Iainarchaeales</taxon>
        <taxon>Candidatus Iainarchaeaceae</taxon>
        <taxon>Candidatus Iainarchaeum</taxon>
    </lineage>
</organism>
<keyword evidence="4 11" id="KW-0436">Ligase</keyword>
<dbReference type="Proteomes" id="UP000590964">
    <property type="component" value="Unassembled WGS sequence"/>
</dbReference>
<dbReference type="EC" id="6.1.1.1" evidence="3"/>
<dbReference type="PANTHER" id="PTHR46264:SF4">
    <property type="entry name" value="TYROSINE--TRNA LIGASE, CYTOPLASMIC"/>
    <property type="match status" value="1"/>
</dbReference>
<comment type="caution">
    <text evidence="12">The sequence shown here is derived from an EMBL/GenBank/DDBJ whole genome shotgun (WGS) entry which is preliminary data.</text>
</comment>
<dbReference type="SUPFAM" id="SSF52374">
    <property type="entry name" value="Nucleotidylyl transferase"/>
    <property type="match status" value="1"/>
</dbReference>
<dbReference type="InterPro" id="IPR023617">
    <property type="entry name" value="Tyr-tRNA-ligase_arc/euk-type"/>
</dbReference>
<dbReference type="GO" id="GO:0005524">
    <property type="term" value="F:ATP binding"/>
    <property type="evidence" value="ECO:0007669"/>
    <property type="project" value="UniProtKB-KW"/>
</dbReference>
<dbReference type="EMBL" id="DUFW01000048">
    <property type="protein sequence ID" value="HIH21618.1"/>
    <property type="molecule type" value="Genomic_DNA"/>
</dbReference>
<dbReference type="InterPro" id="IPR002305">
    <property type="entry name" value="aa-tRNA-synth_Ic"/>
</dbReference>
<dbReference type="Gene3D" id="3.40.50.620">
    <property type="entry name" value="HUPs"/>
    <property type="match status" value="2"/>
</dbReference>
<gene>
    <name evidence="12" type="ORF">HA222_03100</name>
</gene>
<evidence type="ECO:0000256" key="8">
    <source>
        <dbReference type="ARBA" id="ARBA00023146"/>
    </source>
</evidence>
<name>A0A7J4JV72_9ARCH</name>
<keyword evidence="5 11" id="KW-0547">Nucleotide-binding</keyword>
<keyword evidence="7 11" id="KW-0648">Protein biosynthesis</keyword>
<proteinExistence type="inferred from homology"/>
<comment type="catalytic activity">
    <reaction evidence="10">
        <text>tRNA(Tyr) + L-tyrosine + ATP = L-tyrosyl-tRNA(Tyr) + AMP + diphosphate + H(+)</text>
        <dbReference type="Rhea" id="RHEA:10220"/>
        <dbReference type="Rhea" id="RHEA-COMP:9706"/>
        <dbReference type="Rhea" id="RHEA-COMP:9707"/>
        <dbReference type="ChEBI" id="CHEBI:15378"/>
        <dbReference type="ChEBI" id="CHEBI:30616"/>
        <dbReference type="ChEBI" id="CHEBI:33019"/>
        <dbReference type="ChEBI" id="CHEBI:58315"/>
        <dbReference type="ChEBI" id="CHEBI:78442"/>
        <dbReference type="ChEBI" id="CHEBI:78536"/>
        <dbReference type="ChEBI" id="CHEBI:456215"/>
        <dbReference type="EC" id="6.1.1.1"/>
    </reaction>
</comment>
<evidence type="ECO:0000256" key="4">
    <source>
        <dbReference type="ARBA" id="ARBA00022598"/>
    </source>
</evidence>
<dbReference type="AlphaFoldDB" id="A0A7J4JV72"/>
<dbReference type="InterPro" id="IPR014729">
    <property type="entry name" value="Rossmann-like_a/b/a_fold"/>
</dbReference>
<evidence type="ECO:0000256" key="3">
    <source>
        <dbReference type="ARBA" id="ARBA00013160"/>
    </source>
</evidence>
<reference evidence="13" key="1">
    <citation type="journal article" date="2020" name="bioRxiv">
        <title>A rank-normalized archaeal taxonomy based on genome phylogeny resolves widespread incomplete and uneven classifications.</title>
        <authorList>
            <person name="Rinke C."/>
            <person name="Chuvochina M."/>
            <person name="Mussig A.J."/>
            <person name="Chaumeil P.-A."/>
            <person name="Waite D.W."/>
            <person name="Whitman W.B."/>
            <person name="Parks D.H."/>
            <person name="Hugenholtz P."/>
        </authorList>
    </citation>
    <scope>NUCLEOTIDE SEQUENCE [LARGE SCALE GENOMIC DNA]</scope>
</reference>
<evidence type="ECO:0000256" key="1">
    <source>
        <dbReference type="ARBA" id="ARBA00002025"/>
    </source>
</evidence>
<dbReference type="PANTHER" id="PTHR46264">
    <property type="entry name" value="TYROSINE-TRNA LIGASE"/>
    <property type="match status" value="1"/>
</dbReference>
<evidence type="ECO:0000256" key="7">
    <source>
        <dbReference type="ARBA" id="ARBA00022917"/>
    </source>
</evidence>
<dbReference type="InterPro" id="IPR050489">
    <property type="entry name" value="Tyr-tRNA_synthase"/>
</dbReference>
<dbReference type="GO" id="GO:0005737">
    <property type="term" value="C:cytoplasm"/>
    <property type="evidence" value="ECO:0007669"/>
    <property type="project" value="TreeGrafter"/>
</dbReference>
<accession>A0A7J4JV72</accession>